<dbReference type="AlphaFoldDB" id="A0A9D4U1N7"/>
<evidence type="ECO:0000313" key="1">
    <source>
        <dbReference type="EMBL" id="KAI5059265.1"/>
    </source>
</evidence>
<reference evidence="1" key="1">
    <citation type="submission" date="2021-01" db="EMBL/GenBank/DDBJ databases">
        <title>Adiantum capillus-veneris genome.</title>
        <authorList>
            <person name="Fang Y."/>
            <person name="Liao Q."/>
        </authorList>
    </citation>
    <scope>NUCLEOTIDE SEQUENCE</scope>
    <source>
        <strain evidence="1">H3</strain>
        <tissue evidence="1">Leaf</tissue>
    </source>
</reference>
<dbReference type="InterPro" id="IPR039172">
    <property type="entry name" value="PTD"/>
</dbReference>
<dbReference type="Gene3D" id="1.10.150.20">
    <property type="entry name" value="5' to 3' exonuclease, C-terminal subdomain"/>
    <property type="match status" value="1"/>
</dbReference>
<dbReference type="PANTHER" id="PTHR37394">
    <property type="entry name" value="PROTEIN PARTING DANCERS"/>
    <property type="match status" value="1"/>
</dbReference>
<name>A0A9D4U1N7_ADICA</name>
<comment type="caution">
    <text evidence="1">The sequence shown here is derived from an EMBL/GenBank/DDBJ whole genome shotgun (WGS) entry which is preliminary data.</text>
</comment>
<sequence length="227" mass="25301">MAGICLGNVHWKNSNPSLAQLLESLLDSSGYRLRFLTIAPDFIFNIVGMSVAFILMTEWNEDTIFATLDRVGKVRKLFRNCYVIFAVSSNEANQCFIDAYFRSKVVEIAMPPFIPVADGPMALERMLNIADVHAECKRQGTVKQVDQEREELVCSSEAFVAAISSIRGLSPHDANTLQQGIGSIEDIMGATKEEIKENTDLSAEKAKAIVKFFHDAEYYMTPLPPNQ</sequence>
<evidence type="ECO:0000313" key="2">
    <source>
        <dbReference type="Proteomes" id="UP000886520"/>
    </source>
</evidence>
<dbReference type="Proteomes" id="UP000886520">
    <property type="component" value="Chromosome 25"/>
</dbReference>
<accession>A0A9D4U1N7</accession>
<dbReference type="EMBL" id="JABFUD020000025">
    <property type="protein sequence ID" value="KAI5059265.1"/>
    <property type="molecule type" value="Genomic_DNA"/>
</dbReference>
<dbReference type="OrthoDB" id="1857825at2759"/>
<gene>
    <name evidence="1" type="ORF">GOP47_0025584</name>
</gene>
<organism evidence="1 2">
    <name type="scientific">Adiantum capillus-veneris</name>
    <name type="common">Maidenhair fern</name>
    <dbReference type="NCBI Taxonomy" id="13818"/>
    <lineage>
        <taxon>Eukaryota</taxon>
        <taxon>Viridiplantae</taxon>
        <taxon>Streptophyta</taxon>
        <taxon>Embryophyta</taxon>
        <taxon>Tracheophyta</taxon>
        <taxon>Polypodiopsida</taxon>
        <taxon>Polypodiidae</taxon>
        <taxon>Polypodiales</taxon>
        <taxon>Pteridineae</taxon>
        <taxon>Pteridaceae</taxon>
        <taxon>Vittarioideae</taxon>
        <taxon>Adiantum</taxon>
    </lineage>
</organism>
<dbReference type="GO" id="GO:0000712">
    <property type="term" value="P:resolution of meiotic recombination intermediates"/>
    <property type="evidence" value="ECO:0007669"/>
    <property type="project" value="InterPro"/>
</dbReference>
<dbReference type="InterPro" id="IPR010994">
    <property type="entry name" value="RuvA_2-like"/>
</dbReference>
<dbReference type="Pfam" id="PF14520">
    <property type="entry name" value="HHH_5"/>
    <property type="match status" value="1"/>
</dbReference>
<keyword evidence="2" id="KW-1185">Reference proteome</keyword>
<dbReference type="SUPFAM" id="SSF47781">
    <property type="entry name" value="RuvA domain 2-like"/>
    <property type="match status" value="1"/>
</dbReference>
<protein>
    <submittedName>
        <fullName evidence="1">Uncharacterized protein</fullName>
    </submittedName>
</protein>
<dbReference type="PANTHER" id="PTHR37394:SF1">
    <property type="entry name" value="PROTEIN PARTING DANCERS"/>
    <property type="match status" value="1"/>
</dbReference>
<proteinExistence type="predicted"/>